<organism evidence="3 4">
    <name type="scientific">Candidatus Roizmanbacteria bacterium CG_4_10_14_0_8_um_filter_39_9</name>
    <dbReference type="NCBI Taxonomy" id="1974829"/>
    <lineage>
        <taxon>Bacteria</taxon>
        <taxon>Candidatus Roizmaniibacteriota</taxon>
    </lineage>
</organism>
<sequence length="376" mass="43669">MRIYSRILAKKLINSCFKGKIIMLVGARQTGKTTLSNTVLEHFGKEIHVKKFNGDDPIDRELLTNKSLTALQQLIGNANFVFIDEGQKVGTIGQTLKLLVDHYGDSIQILVTGSSSMHLLDATQEPLTGRKYPYTLHPLSLSEIEPIYDPLSITKQQEERLIYGSYPHVTQLPSLKEKVQELKEITSSYLYRDILEFQQIKNPDILHKLLQALALQTGSEVSYTELSGLIGIDKNTVEKYVQLLEQSFVLFRLSPYGRNKRREISKLRKIFFWDTGIRNTLIQNFNPLSLRNDAGRLFENWMIAERMKKNSYEQKLVSSYFWRTYDGNEIDYIEEINQEKKGYEFRYKKQKSTRPFEKGEVQTSLITPEQIKDFLY</sequence>
<dbReference type="Proteomes" id="UP000230108">
    <property type="component" value="Unassembled WGS sequence"/>
</dbReference>
<comment type="caution">
    <text evidence="3">The sequence shown here is derived from an EMBL/GenBank/DDBJ whole genome shotgun (WGS) entry which is preliminary data.</text>
</comment>
<protein>
    <submittedName>
        <fullName evidence="3">ATPase</fullName>
    </submittedName>
</protein>
<evidence type="ECO:0000259" key="2">
    <source>
        <dbReference type="Pfam" id="PF13635"/>
    </source>
</evidence>
<accession>A0A2M7QDN1</accession>
<reference evidence="4" key="1">
    <citation type="submission" date="2017-09" db="EMBL/GenBank/DDBJ databases">
        <title>Depth-based differentiation of microbial function through sediment-hosted aquifers and enrichment of novel symbionts in the deep terrestrial subsurface.</title>
        <authorList>
            <person name="Probst A.J."/>
            <person name="Ladd B."/>
            <person name="Jarett J.K."/>
            <person name="Geller-Mcgrath D.E."/>
            <person name="Sieber C.M.K."/>
            <person name="Emerson J.B."/>
            <person name="Anantharaman K."/>
            <person name="Thomas B.C."/>
            <person name="Malmstrom R."/>
            <person name="Stieglmeier M."/>
            <person name="Klingl A."/>
            <person name="Woyke T."/>
            <person name="Ryan C.M."/>
            <person name="Banfield J.F."/>
        </authorList>
    </citation>
    <scope>NUCLEOTIDE SEQUENCE [LARGE SCALE GENOMIC DNA]</scope>
</reference>
<dbReference type="AlphaFoldDB" id="A0A2M7QDN1"/>
<dbReference type="SUPFAM" id="SSF52540">
    <property type="entry name" value="P-loop containing nucleoside triphosphate hydrolases"/>
    <property type="match status" value="1"/>
</dbReference>
<dbReference type="PANTHER" id="PTHR43566:SF1">
    <property type="entry name" value="AAA+ ATPASE DOMAIN-CONTAINING PROTEIN"/>
    <property type="match status" value="1"/>
</dbReference>
<dbReference type="Gene3D" id="3.40.50.300">
    <property type="entry name" value="P-loop containing nucleotide triphosphate hydrolases"/>
    <property type="match status" value="1"/>
</dbReference>
<proteinExistence type="predicted"/>
<name>A0A2M7QDN1_9BACT</name>
<dbReference type="InterPro" id="IPR041682">
    <property type="entry name" value="AAA_14"/>
</dbReference>
<feature type="domain" description="DUF4143" evidence="2">
    <location>
        <begin position="192"/>
        <end position="345"/>
    </location>
</feature>
<evidence type="ECO:0000313" key="4">
    <source>
        <dbReference type="Proteomes" id="UP000230108"/>
    </source>
</evidence>
<dbReference type="InterPro" id="IPR025420">
    <property type="entry name" value="DUF4143"/>
</dbReference>
<dbReference type="PANTHER" id="PTHR43566">
    <property type="entry name" value="CONSERVED PROTEIN"/>
    <property type="match status" value="1"/>
</dbReference>
<gene>
    <name evidence="3" type="ORF">COY90_03105</name>
</gene>
<dbReference type="Pfam" id="PF13173">
    <property type="entry name" value="AAA_14"/>
    <property type="match status" value="1"/>
</dbReference>
<dbReference type="EMBL" id="PFLF01000064">
    <property type="protein sequence ID" value="PIY68973.1"/>
    <property type="molecule type" value="Genomic_DNA"/>
</dbReference>
<evidence type="ECO:0000313" key="3">
    <source>
        <dbReference type="EMBL" id="PIY68973.1"/>
    </source>
</evidence>
<dbReference type="InterPro" id="IPR027417">
    <property type="entry name" value="P-loop_NTPase"/>
</dbReference>
<feature type="domain" description="AAA" evidence="1">
    <location>
        <begin position="19"/>
        <end position="144"/>
    </location>
</feature>
<evidence type="ECO:0000259" key="1">
    <source>
        <dbReference type="Pfam" id="PF13173"/>
    </source>
</evidence>
<dbReference type="Pfam" id="PF13635">
    <property type="entry name" value="DUF4143"/>
    <property type="match status" value="1"/>
</dbReference>